<organism evidence="4 5">
    <name type="scientific">Mucor saturninus</name>
    <dbReference type="NCBI Taxonomy" id="64648"/>
    <lineage>
        <taxon>Eukaryota</taxon>
        <taxon>Fungi</taxon>
        <taxon>Fungi incertae sedis</taxon>
        <taxon>Mucoromycota</taxon>
        <taxon>Mucoromycotina</taxon>
        <taxon>Mucoromycetes</taxon>
        <taxon>Mucorales</taxon>
        <taxon>Mucorineae</taxon>
        <taxon>Mucoraceae</taxon>
        <taxon>Mucor</taxon>
    </lineage>
</organism>
<proteinExistence type="predicted"/>
<evidence type="ECO:0000259" key="3">
    <source>
        <dbReference type="PROSITE" id="PS50103"/>
    </source>
</evidence>
<keyword evidence="5" id="KW-1185">Reference proteome</keyword>
<dbReference type="PROSITE" id="PS50103">
    <property type="entry name" value="ZF_C3H1"/>
    <property type="match status" value="1"/>
</dbReference>
<reference evidence="4" key="1">
    <citation type="submission" date="2020-12" db="EMBL/GenBank/DDBJ databases">
        <title>Metabolic potential, ecology and presence of endohyphal bacteria is reflected in genomic diversity of Mucoromycotina.</title>
        <authorList>
            <person name="Muszewska A."/>
            <person name="Okrasinska A."/>
            <person name="Steczkiewicz K."/>
            <person name="Drgas O."/>
            <person name="Orlowska M."/>
            <person name="Perlinska-Lenart U."/>
            <person name="Aleksandrzak-Piekarczyk T."/>
            <person name="Szatraj K."/>
            <person name="Zielenkiewicz U."/>
            <person name="Pilsyk S."/>
            <person name="Malc E."/>
            <person name="Mieczkowski P."/>
            <person name="Kruszewska J.S."/>
            <person name="Biernat P."/>
            <person name="Pawlowska J."/>
        </authorList>
    </citation>
    <scope>NUCLEOTIDE SEQUENCE</scope>
    <source>
        <strain evidence="4">WA0000017839</strain>
    </source>
</reference>
<dbReference type="Gene3D" id="4.10.1000.40">
    <property type="match status" value="1"/>
</dbReference>
<feature type="domain" description="C3H1-type" evidence="3">
    <location>
        <begin position="1001"/>
        <end position="1030"/>
    </location>
</feature>
<accession>A0A8H7V3D2</accession>
<keyword evidence="2" id="KW-0732">Signal</keyword>
<dbReference type="OrthoDB" id="5589010at2759"/>
<gene>
    <name evidence="4" type="ORF">INT47_004420</name>
</gene>
<keyword evidence="1" id="KW-0479">Metal-binding</keyword>
<evidence type="ECO:0000313" key="4">
    <source>
        <dbReference type="EMBL" id="KAG2201863.1"/>
    </source>
</evidence>
<dbReference type="EMBL" id="JAEPRD010000067">
    <property type="protein sequence ID" value="KAG2201863.1"/>
    <property type="molecule type" value="Genomic_DNA"/>
</dbReference>
<dbReference type="AlphaFoldDB" id="A0A8H7V3D2"/>
<protein>
    <recommendedName>
        <fullName evidence="3">C3H1-type domain-containing protein</fullName>
    </recommendedName>
</protein>
<feature type="chain" id="PRO_5034039131" description="C3H1-type domain-containing protein" evidence="2">
    <location>
        <begin position="24"/>
        <end position="1041"/>
    </location>
</feature>
<feature type="zinc finger region" description="C3H1-type" evidence="1">
    <location>
        <begin position="1001"/>
        <end position="1030"/>
    </location>
</feature>
<evidence type="ECO:0000256" key="2">
    <source>
        <dbReference type="SAM" id="SignalP"/>
    </source>
</evidence>
<keyword evidence="1" id="KW-0863">Zinc-finger</keyword>
<comment type="caution">
    <text evidence="4">The sequence shown here is derived from an EMBL/GenBank/DDBJ whole genome shotgun (WGS) entry which is preliminary data.</text>
</comment>
<evidence type="ECO:0000313" key="5">
    <source>
        <dbReference type="Proteomes" id="UP000603453"/>
    </source>
</evidence>
<dbReference type="Proteomes" id="UP000603453">
    <property type="component" value="Unassembled WGS sequence"/>
</dbReference>
<sequence>MTFVLSLIICYTICCYIWQGATAYYEYRYVAQDTTPPVVFDKPKVFSTKPDKPKELSVPSTSILYSLDNKATSKKSAGESSESKISQNSELFMSSVYRASRKYIEKNSHALKRYSLSNSKTTSEYASAISRASDKYAKAITFACTKYIESSQTESLRSACKASGYSNVVGTFTLNKSMSEIAIESNSSYLENSINATEDFTEGYISVVTEKGKIATSAKAAIVTAVPEKAKTVIPAVTASEAIIAPKVTGAIAAKVTPVSAVKFKPTTVAKVAPVTTSETKHVVMGKVKTFIPAKAKNSAPAINNTVVTKVTTTAAHKNTSAVDPVVSVNITPVKASVSVSSEKNVSATTSTDAIERKDVVVNSKKTSANPPESHASVTRTKLSNVPLGNSKDKTVLHGSVISAPSIKPATVLPIISADIPVPVNKQKVVLIESASTKVESLKQFIVNVPKEEAINIGTKSVAVASTKTKHATSNKPINIVSIKPNHVMFAKSIYENLPVYTATTQQEDADKKLSSVLHEIAKKPSLSSKTTVSGVAKEDNLGFPSTPVIDTPKNNLKFNSIQIPNDYVKQYDTKNISISSSIKKIGVCTYISSLYNVCTKKFRFFSEGIVSSTNNSKSKSLEASPQNLSASIVNVPTQPTTNAITTTSKADVPSKLTPGAKAAFNSDYSKIPGSKKSTKPLVTLNSLATRDPYMSNVHVSDTTTKPIEVVTSESDVALIKSPVSEVPAASTSTIKLNQKIKTSSTSQVTTRPPVILTPVLGLSLEKNIGSRKNEVSAATARRYNNRRLVERRRNKAPTAAPVQQNYTKSNKPVTVANVPTHALTKNCVPDKVVGINTPVKSSQSQVSDSKSRGDRKTWVETNQSLMIYNATVATTLASDKQYTNSLPKYVASTLHKDEQTVSANKQISDGLPISIHELIPKIKSIITHDKNETFLLDQDKMITIATPVLSTERSKSPLLVPGEEEASWVHVTRRPIKQRPRPSCAMTRRCSAWPNCIDKACQYSHPKKLCRKGSNCKYGKHCSFLHPEDAGHQSTTNGTQ</sequence>
<dbReference type="GO" id="GO:0008270">
    <property type="term" value="F:zinc ion binding"/>
    <property type="evidence" value="ECO:0007669"/>
    <property type="project" value="UniProtKB-KW"/>
</dbReference>
<evidence type="ECO:0000256" key="1">
    <source>
        <dbReference type="PROSITE-ProRule" id="PRU00723"/>
    </source>
</evidence>
<name>A0A8H7V3D2_9FUNG</name>
<dbReference type="InterPro" id="IPR000571">
    <property type="entry name" value="Znf_CCCH"/>
</dbReference>
<feature type="signal peptide" evidence="2">
    <location>
        <begin position="1"/>
        <end position="23"/>
    </location>
</feature>
<keyword evidence="1" id="KW-0862">Zinc</keyword>